<proteinExistence type="predicted"/>
<dbReference type="Proteomes" id="UP000019471">
    <property type="component" value="Unassembled WGS sequence"/>
</dbReference>
<evidence type="ECO:0000256" key="1">
    <source>
        <dbReference type="SAM" id="MobiDB-lite"/>
    </source>
</evidence>
<reference evidence="3 4" key="1">
    <citation type="submission" date="2013-03" db="EMBL/GenBank/DDBJ databases">
        <title>The Genome Sequence of Cladophialophora psammophila CBS 110553.</title>
        <authorList>
            <consortium name="The Broad Institute Genomics Platform"/>
            <person name="Cuomo C."/>
            <person name="de Hoog S."/>
            <person name="Gorbushina A."/>
            <person name="Walker B."/>
            <person name="Young S.K."/>
            <person name="Zeng Q."/>
            <person name="Gargeya S."/>
            <person name="Fitzgerald M."/>
            <person name="Haas B."/>
            <person name="Abouelleil A."/>
            <person name="Allen A.W."/>
            <person name="Alvarado L."/>
            <person name="Arachchi H.M."/>
            <person name="Berlin A.M."/>
            <person name="Chapman S.B."/>
            <person name="Gainer-Dewar J."/>
            <person name="Goldberg J."/>
            <person name="Griggs A."/>
            <person name="Gujja S."/>
            <person name="Hansen M."/>
            <person name="Howarth C."/>
            <person name="Imamovic A."/>
            <person name="Ireland A."/>
            <person name="Larimer J."/>
            <person name="McCowan C."/>
            <person name="Murphy C."/>
            <person name="Pearson M."/>
            <person name="Poon T.W."/>
            <person name="Priest M."/>
            <person name="Roberts A."/>
            <person name="Saif S."/>
            <person name="Shea T."/>
            <person name="Sisk P."/>
            <person name="Sykes S."/>
            <person name="Wortman J."/>
            <person name="Nusbaum C."/>
            <person name="Birren B."/>
        </authorList>
    </citation>
    <scope>NUCLEOTIDE SEQUENCE [LARGE SCALE GENOMIC DNA]</scope>
    <source>
        <strain evidence="3 4">CBS 110553</strain>
    </source>
</reference>
<dbReference type="HOGENOM" id="CLU_1885552_0_0_1"/>
<keyword evidence="4" id="KW-1185">Reference proteome</keyword>
<dbReference type="AlphaFoldDB" id="W9VDD9"/>
<protein>
    <submittedName>
        <fullName evidence="3">Uncharacterized protein</fullName>
    </submittedName>
</protein>
<name>W9VDD9_9EURO</name>
<evidence type="ECO:0000256" key="2">
    <source>
        <dbReference type="SAM" id="SignalP"/>
    </source>
</evidence>
<keyword evidence="2" id="KW-0732">Signal</keyword>
<dbReference type="GeneID" id="19197932"/>
<evidence type="ECO:0000313" key="3">
    <source>
        <dbReference type="EMBL" id="EXJ53473.1"/>
    </source>
</evidence>
<comment type="caution">
    <text evidence="3">The sequence shown here is derived from an EMBL/GenBank/DDBJ whole genome shotgun (WGS) entry which is preliminary data.</text>
</comment>
<feature type="region of interest" description="Disordered" evidence="1">
    <location>
        <begin position="57"/>
        <end position="135"/>
    </location>
</feature>
<feature type="chain" id="PRO_5004932836" evidence="2">
    <location>
        <begin position="20"/>
        <end position="135"/>
    </location>
</feature>
<gene>
    <name evidence="3" type="ORF">A1O5_13249</name>
</gene>
<dbReference type="RefSeq" id="XP_007752005.1">
    <property type="nucleotide sequence ID" value="XM_007753815.1"/>
</dbReference>
<sequence length="135" mass="16007">MHFKALVAMLALSTVGVIANPTSYYDGKKDCDRKGKDWEWKDDGFGHKYCFKKEWKRGDDYGKDHDDYGKKSDHDGYKKGWKRGDDYGKDHDDYGKKRWKRDSDYGKDHDGHGKKNDYDNYGKKDYEDHYNVGWN</sequence>
<dbReference type="EMBL" id="AMGX01000045">
    <property type="protein sequence ID" value="EXJ53473.1"/>
    <property type="molecule type" value="Genomic_DNA"/>
</dbReference>
<feature type="signal peptide" evidence="2">
    <location>
        <begin position="1"/>
        <end position="19"/>
    </location>
</feature>
<organism evidence="3 4">
    <name type="scientific">Cladophialophora psammophila CBS 110553</name>
    <dbReference type="NCBI Taxonomy" id="1182543"/>
    <lineage>
        <taxon>Eukaryota</taxon>
        <taxon>Fungi</taxon>
        <taxon>Dikarya</taxon>
        <taxon>Ascomycota</taxon>
        <taxon>Pezizomycotina</taxon>
        <taxon>Eurotiomycetes</taxon>
        <taxon>Chaetothyriomycetidae</taxon>
        <taxon>Chaetothyriales</taxon>
        <taxon>Herpotrichiellaceae</taxon>
        <taxon>Cladophialophora</taxon>
    </lineage>
</organism>
<accession>W9VDD9</accession>
<evidence type="ECO:0000313" key="4">
    <source>
        <dbReference type="Proteomes" id="UP000019471"/>
    </source>
</evidence>